<evidence type="ECO:0000256" key="3">
    <source>
        <dbReference type="SAM" id="MobiDB-lite"/>
    </source>
</evidence>
<dbReference type="EnsemblPlants" id="AET2Gv21246100.1">
    <property type="protein sequence ID" value="AET2Gv21246100.1"/>
    <property type="gene ID" value="AET2Gv21246100"/>
</dbReference>
<dbReference type="GO" id="GO:0098542">
    <property type="term" value="P:defense response to other organism"/>
    <property type="evidence" value="ECO:0007669"/>
    <property type="project" value="TreeGrafter"/>
</dbReference>
<dbReference type="Pfam" id="PF23598">
    <property type="entry name" value="LRR_14"/>
    <property type="match status" value="1"/>
</dbReference>
<reference evidence="7" key="4">
    <citation type="submission" date="2019-03" db="UniProtKB">
        <authorList>
            <consortium name="EnsemblPlants"/>
        </authorList>
    </citation>
    <scope>IDENTIFICATION</scope>
</reference>
<dbReference type="AlphaFoldDB" id="A0A453DHV3"/>
<evidence type="ECO:0000259" key="4">
    <source>
        <dbReference type="Pfam" id="PF00931"/>
    </source>
</evidence>
<evidence type="ECO:0000259" key="5">
    <source>
        <dbReference type="Pfam" id="PF23559"/>
    </source>
</evidence>
<dbReference type="PANTHER" id="PTHR23155:SF1228">
    <property type="entry name" value="NB-ARC DOMAIN CONTAINING PROTEIN, EXPRESSED"/>
    <property type="match status" value="1"/>
</dbReference>
<feature type="domain" description="Disease resistance protein winged helix" evidence="5">
    <location>
        <begin position="350"/>
        <end position="417"/>
    </location>
</feature>
<feature type="domain" description="Disease resistance R13L4/SHOC-2-like LRR" evidence="6">
    <location>
        <begin position="477"/>
        <end position="767"/>
    </location>
</feature>
<dbReference type="PANTHER" id="PTHR23155">
    <property type="entry name" value="DISEASE RESISTANCE PROTEIN RP"/>
    <property type="match status" value="1"/>
</dbReference>
<reference evidence="8" key="1">
    <citation type="journal article" date="2014" name="Science">
        <title>Ancient hybridizations among the ancestral genomes of bread wheat.</title>
        <authorList>
            <consortium name="International Wheat Genome Sequencing Consortium,"/>
            <person name="Marcussen T."/>
            <person name="Sandve S.R."/>
            <person name="Heier L."/>
            <person name="Spannagl M."/>
            <person name="Pfeifer M."/>
            <person name="Jakobsen K.S."/>
            <person name="Wulff B.B."/>
            <person name="Steuernagel B."/>
            <person name="Mayer K.F."/>
            <person name="Olsen O.A."/>
        </authorList>
    </citation>
    <scope>NUCLEOTIDE SEQUENCE [LARGE SCALE GENOMIC DNA]</scope>
    <source>
        <strain evidence="8">cv. AL8/78</strain>
    </source>
</reference>
<organism evidence="7 8">
    <name type="scientific">Aegilops tauschii subsp. strangulata</name>
    <name type="common">Goatgrass</name>
    <dbReference type="NCBI Taxonomy" id="200361"/>
    <lineage>
        <taxon>Eukaryota</taxon>
        <taxon>Viridiplantae</taxon>
        <taxon>Streptophyta</taxon>
        <taxon>Embryophyta</taxon>
        <taxon>Tracheophyta</taxon>
        <taxon>Spermatophyta</taxon>
        <taxon>Magnoliopsida</taxon>
        <taxon>Liliopsida</taxon>
        <taxon>Poales</taxon>
        <taxon>Poaceae</taxon>
        <taxon>BOP clade</taxon>
        <taxon>Pooideae</taxon>
        <taxon>Triticodae</taxon>
        <taxon>Triticeae</taxon>
        <taxon>Triticinae</taxon>
        <taxon>Aegilops</taxon>
    </lineage>
</organism>
<reference evidence="8" key="2">
    <citation type="journal article" date="2017" name="Nat. Plants">
        <title>The Aegilops tauschii genome reveals multiple impacts of transposons.</title>
        <authorList>
            <person name="Zhao G."/>
            <person name="Zou C."/>
            <person name="Li K."/>
            <person name="Wang K."/>
            <person name="Li T."/>
            <person name="Gao L."/>
            <person name="Zhang X."/>
            <person name="Wang H."/>
            <person name="Yang Z."/>
            <person name="Liu X."/>
            <person name="Jiang W."/>
            <person name="Mao L."/>
            <person name="Kong X."/>
            <person name="Jiao Y."/>
            <person name="Jia J."/>
        </authorList>
    </citation>
    <scope>NUCLEOTIDE SEQUENCE [LARGE SCALE GENOMIC DNA]</scope>
    <source>
        <strain evidence="8">cv. AL8/78</strain>
    </source>
</reference>
<evidence type="ECO:0000256" key="2">
    <source>
        <dbReference type="ARBA" id="ARBA00022821"/>
    </source>
</evidence>
<dbReference type="InterPro" id="IPR044974">
    <property type="entry name" value="Disease_R_plants"/>
</dbReference>
<sequence length="778" mass="88063">MRYDVKVPEPDRDRAKAMKRAGWQAAGNDDTDEQEDGGRRRFADLRLARDRVDGYCEDLLIPFLMDARENHVRRRHNYKVIAVVGMGGKGKTYEAARAYKAPSVVSSFDCKVWICLGQESTKVAAFLRKILAALDNPSDQFDLESAQLQSMEKEELITQLQPNEEEELITNLQSEEMKKLVPNLGRTEEEELIEKLELRLNGKRFLLVIDDVRDGYLWNHIGAAFLKQSCSPGSVILITTRSNYVAHSFSPNLNIDMDTSSDWYLGRAMALTNINWELKPILQKIVSKPLPVGLFLRALYVNPKRTEADLQRFCDNLDNSTTLSSNNARQILKFCNLTSNCKNSLLYMSIFPEDTIFERTRLVRRWAAEGMTAQRGRLSALDEADHCFDLLLAHGFLTPRDMSDTGKVKSCRMDAIILGTVTQIAREDHFVKNNHHPDLAHRLSVHYEGQPQQAEKACWNNCGRQATVEQSNATQEFLESLPSSTHSGILKVFDLEDCNELEDHHVKIICNHAFHLKYLSVRKTGITELPQQLGKLQSLETLDIRETKIKSFAKNSIFLPKLKHLLAGQWTDEELVVNGDVQSKQTFSTVAMPKHIGDMTELQVISHIAVSGDGSELQYVGYLLQLVKLGVVVSGSKASSVLRHLYHATGNLGFLRSLSIQVTKTDEDYENMNRQDASPIYPKYLHKLKISGLKNGLPSWIAKLKVLTKMTLRMTFITDDDFIILGQLTSLSGLRLQQESCNEVHSPSKKMHFRVLSSLTLRAQPLPLSTLTMRHVLI</sequence>
<dbReference type="SUPFAM" id="SSF52540">
    <property type="entry name" value="P-loop containing nucleoside triphosphate hydrolases"/>
    <property type="match status" value="1"/>
</dbReference>
<feature type="compositionally biased region" description="Basic and acidic residues" evidence="3">
    <location>
        <begin position="1"/>
        <end position="16"/>
    </location>
</feature>
<dbReference type="InterPro" id="IPR027417">
    <property type="entry name" value="P-loop_NTPase"/>
</dbReference>
<keyword evidence="1" id="KW-0677">Repeat</keyword>
<dbReference type="InterPro" id="IPR002182">
    <property type="entry name" value="NB-ARC"/>
</dbReference>
<keyword evidence="8" id="KW-1185">Reference proteome</keyword>
<reference evidence="7" key="3">
    <citation type="journal article" date="2017" name="Nature">
        <title>Genome sequence of the progenitor of the wheat D genome Aegilops tauschii.</title>
        <authorList>
            <person name="Luo M.C."/>
            <person name="Gu Y.Q."/>
            <person name="Puiu D."/>
            <person name="Wang H."/>
            <person name="Twardziok S.O."/>
            <person name="Deal K.R."/>
            <person name="Huo N."/>
            <person name="Zhu T."/>
            <person name="Wang L."/>
            <person name="Wang Y."/>
            <person name="McGuire P.E."/>
            <person name="Liu S."/>
            <person name="Long H."/>
            <person name="Ramasamy R.K."/>
            <person name="Rodriguez J.C."/>
            <person name="Van S.L."/>
            <person name="Yuan L."/>
            <person name="Wang Z."/>
            <person name="Xia Z."/>
            <person name="Xiao L."/>
            <person name="Anderson O.D."/>
            <person name="Ouyang S."/>
            <person name="Liang Y."/>
            <person name="Zimin A.V."/>
            <person name="Pertea G."/>
            <person name="Qi P."/>
            <person name="Bennetzen J.L."/>
            <person name="Dai X."/>
            <person name="Dawson M.W."/>
            <person name="Muller H.G."/>
            <person name="Kugler K."/>
            <person name="Rivarola-Duarte L."/>
            <person name="Spannagl M."/>
            <person name="Mayer K.F.X."/>
            <person name="Lu F.H."/>
            <person name="Bevan M.W."/>
            <person name="Leroy P."/>
            <person name="Li P."/>
            <person name="You F.M."/>
            <person name="Sun Q."/>
            <person name="Liu Z."/>
            <person name="Lyons E."/>
            <person name="Wicker T."/>
            <person name="Salzberg S.L."/>
            <person name="Devos K.M."/>
            <person name="Dvorak J."/>
        </authorList>
    </citation>
    <scope>NUCLEOTIDE SEQUENCE [LARGE SCALE GENOMIC DNA]</scope>
    <source>
        <strain evidence="7">cv. AL8/78</strain>
    </source>
</reference>
<dbReference type="Pfam" id="PF23559">
    <property type="entry name" value="WHD_DRP"/>
    <property type="match status" value="1"/>
</dbReference>
<keyword evidence="2" id="KW-0611">Plant defense</keyword>
<dbReference type="Gene3D" id="3.80.10.10">
    <property type="entry name" value="Ribonuclease Inhibitor"/>
    <property type="match status" value="1"/>
</dbReference>
<accession>A0A453DHV3</accession>
<name>A0A453DHV3_AEGTS</name>
<dbReference type="Proteomes" id="UP000015105">
    <property type="component" value="Chromosome 2D"/>
</dbReference>
<dbReference type="Pfam" id="PF00931">
    <property type="entry name" value="NB-ARC"/>
    <property type="match status" value="1"/>
</dbReference>
<protein>
    <submittedName>
        <fullName evidence="7">Uncharacterized protein</fullName>
    </submittedName>
</protein>
<feature type="domain" description="NB-ARC" evidence="4">
    <location>
        <begin position="70"/>
        <end position="250"/>
    </location>
</feature>
<reference evidence="7" key="5">
    <citation type="journal article" date="2021" name="G3 (Bethesda)">
        <title>Aegilops tauschii genome assembly Aet v5.0 features greater sequence contiguity and improved annotation.</title>
        <authorList>
            <person name="Wang L."/>
            <person name="Zhu T."/>
            <person name="Rodriguez J.C."/>
            <person name="Deal K.R."/>
            <person name="Dubcovsky J."/>
            <person name="McGuire P.E."/>
            <person name="Lux T."/>
            <person name="Spannagl M."/>
            <person name="Mayer K.F.X."/>
            <person name="Baldrich P."/>
            <person name="Meyers B.C."/>
            <person name="Huo N."/>
            <person name="Gu Y.Q."/>
            <person name="Zhou H."/>
            <person name="Devos K.M."/>
            <person name="Bennetzen J.L."/>
            <person name="Unver T."/>
            <person name="Budak H."/>
            <person name="Gulick P.J."/>
            <person name="Galiba G."/>
            <person name="Kalapos B."/>
            <person name="Nelson D.R."/>
            <person name="Li P."/>
            <person name="You F.M."/>
            <person name="Luo M.C."/>
            <person name="Dvorak J."/>
        </authorList>
    </citation>
    <scope>NUCLEOTIDE SEQUENCE [LARGE SCALE GENOMIC DNA]</scope>
    <source>
        <strain evidence="7">cv. AL8/78</strain>
    </source>
</reference>
<proteinExistence type="predicted"/>
<dbReference type="InterPro" id="IPR055414">
    <property type="entry name" value="LRR_R13L4/SHOC2-like"/>
</dbReference>
<dbReference type="Gramene" id="AET2Gv21246100.1">
    <property type="protein sequence ID" value="AET2Gv21246100.1"/>
    <property type="gene ID" value="AET2Gv21246100"/>
</dbReference>
<dbReference type="InterPro" id="IPR032675">
    <property type="entry name" value="LRR_dom_sf"/>
</dbReference>
<dbReference type="STRING" id="200361.A0A453DHV3"/>
<dbReference type="InterPro" id="IPR058922">
    <property type="entry name" value="WHD_DRP"/>
</dbReference>
<evidence type="ECO:0000259" key="6">
    <source>
        <dbReference type="Pfam" id="PF23598"/>
    </source>
</evidence>
<evidence type="ECO:0000256" key="1">
    <source>
        <dbReference type="ARBA" id="ARBA00022737"/>
    </source>
</evidence>
<dbReference type="Gene3D" id="3.40.50.300">
    <property type="entry name" value="P-loop containing nucleotide triphosphate hydrolases"/>
    <property type="match status" value="1"/>
</dbReference>
<dbReference type="SUPFAM" id="SSF52047">
    <property type="entry name" value="RNI-like"/>
    <property type="match status" value="1"/>
</dbReference>
<dbReference type="GO" id="GO:0043531">
    <property type="term" value="F:ADP binding"/>
    <property type="evidence" value="ECO:0007669"/>
    <property type="project" value="InterPro"/>
</dbReference>
<evidence type="ECO:0000313" key="8">
    <source>
        <dbReference type="Proteomes" id="UP000015105"/>
    </source>
</evidence>
<evidence type="ECO:0000313" key="7">
    <source>
        <dbReference type="EnsemblPlants" id="AET2Gv21246100.1"/>
    </source>
</evidence>
<feature type="region of interest" description="Disordered" evidence="3">
    <location>
        <begin position="1"/>
        <end position="37"/>
    </location>
</feature>